<name>A0A8S1F115_9PELO</name>
<dbReference type="OrthoDB" id="3863715at2759"/>
<accession>A0A8S1F115</accession>
<feature type="compositionally biased region" description="Basic residues" evidence="2">
    <location>
        <begin position="19"/>
        <end position="28"/>
    </location>
</feature>
<dbReference type="EMBL" id="CADEPM010000004">
    <property type="protein sequence ID" value="CAB3404136.1"/>
    <property type="molecule type" value="Genomic_DNA"/>
</dbReference>
<keyword evidence="1" id="KW-0862">Zinc</keyword>
<dbReference type="Proteomes" id="UP000494206">
    <property type="component" value="Unassembled WGS sequence"/>
</dbReference>
<dbReference type="InterPro" id="IPR036875">
    <property type="entry name" value="Znf_CCHC_sf"/>
</dbReference>
<dbReference type="GO" id="GO:0003676">
    <property type="term" value="F:nucleic acid binding"/>
    <property type="evidence" value="ECO:0007669"/>
    <property type="project" value="InterPro"/>
</dbReference>
<feature type="compositionally biased region" description="Acidic residues" evidence="2">
    <location>
        <begin position="1"/>
        <end position="15"/>
    </location>
</feature>
<keyword evidence="5" id="KW-1185">Reference proteome</keyword>
<keyword evidence="1" id="KW-0479">Metal-binding</keyword>
<evidence type="ECO:0000259" key="3">
    <source>
        <dbReference type="PROSITE" id="PS50158"/>
    </source>
</evidence>
<feature type="region of interest" description="Disordered" evidence="2">
    <location>
        <begin position="1"/>
        <end position="108"/>
    </location>
</feature>
<dbReference type="GO" id="GO:0005737">
    <property type="term" value="C:cytoplasm"/>
    <property type="evidence" value="ECO:0007669"/>
    <property type="project" value="UniProtKB-ARBA"/>
</dbReference>
<keyword evidence="1" id="KW-0863">Zinc-finger</keyword>
<dbReference type="InterPro" id="IPR042246">
    <property type="entry name" value="ZCCHC9"/>
</dbReference>
<feature type="domain" description="CCHC-type" evidence="3">
    <location>
        <begin position="288"/>
        <end position="301"/>
    </location>
</feature>
<organism evidence="4 5">
    <name type="scientific">Caenorhabditis bovis</name>
    <dbReference type="NCBI Taxonomy" id="2654633"/>
    <lineage>
        <taxon>Eukaryota</taxon>
        <taxon>Metazoa</taxon>
        <taxon>Ecdysozoa</taxon>
        <taxon>Nematoda</taxon>
        <taxon>Chromadorea</taxon>
        <taxon>Rhabditida</taxon>
        <taxon>Rhabditina</taxon>
        <taxon>Rhabditomorpha</taxon>
        <taxon>Rhabditoidea</taxon>
        <taxon>Rhabditidae</taxon>
        <taxon>Peloderinae</taxon>
        <taxon>Caenorhabditis</taxon>
    </lineage>
</organism>
<sequence>MAEDIGFEPMFEDIEETKPKKKEKKKKAERSAPENSTEEAPVEESGEKVLTKSAKKKLKRKLSKEKNDQNEKDEKSEKNDENIEEPEEKKSKVQENLNTKDKKPKAKFQKKNKELSFEAIENKFCTLLSKLTETTSKFNEGEELIKKQVEEGKITEGEAETLYRVYNRNLRLKRYREVIIRALGENADLFAVKNKVNSMVEAKKVTRADAGVLIKRWKAKETRRIGRQNEKSSRSACFHCREPGHLVSECPKKSSSDGDGICFKCGSTEHSIYSCKKKNIKGFPFSTCFVCKQMGHLSRDCHQNLNGVYPNGGSCNVCGSIAHLKRNCPELAAQKAGINGEKKKFVGRASTNLAQESADMDYDPTESAIPEKKPVRKMPKHIKF</sequence>
<evidence type="ECO:0000256" key="2">
    <source>
        <dbReference type="SAM" id="MobiDB-lite"/>
    </source>
</evidence>
<dbReference type="AlphaFoldDB" id="A0A8S1F115"/>
<gene>
    <name evidence="4" type="ORF">CBOVIS_LOCUS6517</name>
</gene>
<feature type="compositionally biased region" description="Basic and acidic residues" evidence="2">
    <location>
        <begin position="64"/>
        <end position="101"/>
    </location>
</feature>
<dbReference type="GO" id="GO:0019899">
    <property type="term" value="F:enzyme binding"/>
    <property type="evidence" value="ECO:0007669"/>
    <property type="project" value="UniProtKB-ARBA"/>
</dbReference>
<dbReference type="SMART" id="SM00343">
    <property type="entry name" value="ZnF_C2HC"/>
    <property type="match status" value="4"/>
</dbReference>
<dbReference type="PROSITE" id="PS50158">
    <property type="entry name" value="ZF_CCHC"/>
    <property type="match status" value="2"/>
</dbReference>
<protein>
    <recommendedName>
        <fullName evidence="3">CCHC-type domain-containing protein</fullName>
    </recommendedName>
</protein>
<evidence type="ECO:0000256" key="1">
    <source>
        <dbReference type="PROSITE-ProRule" id="PRU00047"/>
    </source>
</evidence>
<dbReference type="SUPFAM" id="SSF57756">
    <property type="entry name" value="Retrovirus zinc finger-like domains"/>
    <property type="match status" value="2"/>
</dbReference>
<feature type="domain" description="CCHC-type" evidence="3">
    <location>
        <begin position="237"/>
        <end position="252"/>
    </location>
</feature>
<dbReference type="Pfam" id="PF00098">
    <property type="entry name" value="zf-CCHC"/>
    <property type="match status" value="2"/>
</dbReference>
<dbReference type="Gene3D" id="4.10.60.10">
    <property type="entry name" value="Zinc finger, CCHC-type"/>
    <property type="match status" value="2"/>
</dbReference>
<reference evidence="4 5" key="1">
    <citation type="submission" date="2020-04" db="EMBL/GenBank/DDBJ databases">
        <authorList>
            <person name="Laetsch R D."/>
            <person name="Stevens L."/>
            <person name="Kumar S."/>
            <person name="Blaxter L. M."/>
        </authorList>
    </citation>
    <scope>NUCLEOTIDE SEQUENCE [LARGE SCALE GENOMIC DNA]</scope>
</reference>
<comment type="caution">
    <text evidence="4">The sequence shown here is derived from an EMBL/GenBank/DDBJ whole genome shotgun (WGS) entry which is preliminary data.</text>
</comment>
<proteinExistence type="predicted"/>
<dbReference type="PANTHER" id="PTHR46242:SF1">
    <property type="entry name" value="ZINC FINGER CCHC DOMAIN-CONTAINING PROTEIN 9"/>
    <property type="match status" value="1"/>
</dbReference>
<dbReference type="PANTHER" id="PTHR46242">
    <property type="entry name" value="ZINC FINGER CCHC DOMAIN-CONTAINING PROTEIN 9 ZCCHC9"/>
    <property type="match status" value="1"/>
</dbReference>
<feature type="compositionally biased region" description="Basic residues" evidence="2">
    <location>
        <begin position="53"/>
        <end position="63"/>
    </location>
</feature>
<evidence type="ECO:0000313" key="4">
    <source>
        <dbReference type="EMBL" id="CAB3404136.1"/>
    </source>
</evidence>
<evidence type="ECO:0000313" key="5">
    <source>
        <dbReference type="Proteomes" id="UP000494206"/>
    </source>
</evidence>
<dbReference type="InterPro" id="IPR001878">
    <property type="entry name" value="Znf_CCHC"/>
</dbReference>
<dbReference type="GO" id="GO:0008270">
    <property type="term" value="F:zinc ion binding"/>
    <property type="evidence" value="ECO:0007669"/>
    <property type="project" value="UniProtKB-KW"/>
</dbReference>
<dbReference type="GO" id="GO:0005730">
    <property type="term" value="C:nucleolus"/>
    <property type="evidence" value="ECO:0007669"/>
    <property type="project" value="TreeGrafter"/>
</dbReference>